<evidence type="ECO:0000256" key="1">
    <source>
        <dbReference type="SAM" id="SignalP"/>
    </source>
</evidence>
<dbReference type="InterPro" id="IPR032774">
    <property type="entry name" value="WG_beta_rep"/>
</dbReference>
<organism evidence="2 3">
    <name type="scientific">Chitinophaga parva</name>
    <dbReference type="NCBI Taxonomy" id="2169414"/>
    <lineage>
        <taxon>Bacteria</taxon>
        <taxon>Pseudomonadati</taxon>
        <taxon>Bacteroidota</taxon>
        <taxon>Chitinophagia</taxon>
        <taxon>Chitinophagales</taxon>
        <taxon>Chitinophagaceae</taxon>
        <taxon>Chitinophaga</taxon>
    </lineage>
</organism>
<reference evidence="2 3" key="1">
    <citation type="submission" date="2018-04" db="EMBL/GenBank/DDBJ databases">
        <title>Chitinophaga fuyangensis sp. nov., isolated from soil in a chemical factory.</title>
        <authorList>
            <person name="Chen K."/>
        </authorList>
    </citation>
    <scope>NUCLEOTIDE SEQUENCE [LARGE SCALE GENOMIC DNA]</scope>
    <source>
        <strain evidence="2 3">LY-1</strain>
    </source>
</reference>
<dbReference type="OrthoDB" id="5464673at2"/>
<protein>
    <recommendedName>
        <fullName evidence="4">WG repeat-containing protein</fullName>
    </recommendedName>
</protein>
<comment type="caution">
    <text evidence="2">The sequence shown here is derived from an EMBL/GenBank/DDBJ whole genome shotgun (WGS) entry which is preliminary data.</text>
</comment>
<evidence type="ECO:0008006" key="4">
    <source>
        <dbReference type="Google" id="ProtNLM"/>
    </source>
</evidence>
<name>A0A2T7BJ67_9BACT</name>
<proteinExistence type="predicted"/>
<dbReference type="Pfam" id="PF14903">
    <property type="entry name" value="WG_beta_rep"/>
    <property type="match status" value="5"/>
</dbReference>
<evidence type="ECO:0000313" key="3">
    <source>
        <dbReference type="Proteomes" id="UP000244450"/>
    </source>
</evidence>
<feature type="chain" id="PRO_5015748564" description="WG repeat-containing protein" evidence="1">
    <location>
        <begin position="33"/>
        <end position="837"/>
    </location>
</feature>
<dbReference type="AlphaFoldDB" id="A0A2T7BJ67"/>
<dbReference type="PANTHER" id="PTHR37841">
    <property type="entry name" value="GLR2918 PROTEIN"/>
    <property type="match status" value="1"/>
</dbReference>
<feature type="signal peptide" evidence="1">
    <location>
        <begin position="1"/>
        <end position="32"/>
    </location>
</feature>
<evidence type="ECO:0000313" key="2">
    <source>
        <dbReference type="EMBL" id="PUZ26318.1"/>
    </source>
</evidence>
<keyword evidence="3" id="KW-1185">Reference proteome</keyword>
<sequence length="837" mass="95097">MNHLIMFNTRFYRKPLLLCSLFLLAFFCRAVAQELEGGSRFVHGFARVQQGSDYYYIDSTGKRAFDRILDRDGHAFDVVPVAGNDGIIPGADTAEGHLPEYFKLVSLDKKQGVLLLSGKWMLRPEYDSIATEYREAWRVTKGGKSTLYKATGFALPFLFDAVNELDGNCFLVQQDDKWGIYDKRAAKLTTPCVYEDMDYCFGCESKGDYAFAQKNGKWGVISFRNDILLPFEYDHQHANMRSDEWVQCLSRDNKPLLINLRTKAVTEDTCGCLDREDDSAPLLADGFRTVRQGKLYGMVNADGQKVLPTQYESIRYDGIALPRPLVEISQQGKSGIADTSGHMIIQPLYDDYFMMISDTLLVAVRENKCYLFNTKGQPVLQGAYDDIRPWRPMDSDTTTAFLKLVRGELMGFYNLHTRKLVAPQYSYIYDTDTSRKYYLMAEKNGRQGVIDTNGTVIIPPRFDDVQFLANGYPNQAQVAINYKYGIYDYVKNVLVIPARYNNITPVAHHELYFVQRDNDKAEGLLDLEGKVAYPVLSRQRLDQADTLANYFVISRRDSLSEKLRYTVFNSRTHERYALPYDTVVPGGYKDRVGVHVGKRQYALFDLATRKTVEGAYTQDGLPQLVYPYQDKAMIMKNDKIGIIDTAGNFKIPPVYDMLYPVMENTYLFVQRDANGAAHYGYGDSTTKLFVPMEYDFLPGDREDYLRDSLLLLVKRGPDGTVLKGFAGLDGKTVIPAKYESIRATENKQYFLVKAGEQSGIIRRNGEVVLPVEFEEVLLDDNTLYFGEAAFSFPVMAKKNGTWAYYDTEGKALPLRMKATIDYMPVEEPVVVPVEAGH</sequence>
<dbReference type="EMBL" id="QCYK01000002">
    <property type="protein sequence ID" value="PUZ26318.1"/>
    <property type="molecule type" value="Genomic_DNA"/>
</dbReference>
<keyword evidence="1" id="KW-0732">Signal</keyword>
<accession>A0A2T7BJ67</accession>
<dbReference type="PANTHER" id="PTHR37841:SF1">
    <property type="entry name" value="DUF3298 DOMAIN-CONTAINING PROTEIN"/>
    <property type="match status" value="1"/>
</dbReference>
<dbReference type="Proteomes" id="UP000244450">
    <property type="component" value="Unassembled WGS sequence"/>
</dbReference>
<gene>
    <name evidence="2" type="ORF">DCC81_19040</name>
</gene>